<dbReference type="OrthoDB" id="1897643at2759"/>
<dbReference type="InterPro" id="IPR027949">
    <property type="entry name" value="Chloroplast_duf"/>
</dbReference>
<comment type="caution">
    <text evidence="2">The sequence shown here is derived from an EMBL/GenBank/DDBJ whole genome shotgun (WGS) entry which is preliminary data.</text>
</comment>
<dbReference type="Pfam" id="PF14476">
    <property type="entry name" value="Chloroplast_duf"/>
    <property type="match status" value="1"/>
</dbReference>
<evidence type="ECO:0000313" key="3">
    <source>
        <dbReference type="Proteomes" id="UP000593562"/>
    </source>
</evidence>
<dbReference type="InParanoid" id="A0A7J7C402"/>
<proteinExistence type="predicted"/>
<sequence length="406" mass="44591">MAALQASSVLLSSSSTKSHKSGIVQATMNANLYLPKLQNRSFVLEELNMGEDCIIATKELSKPCIDGDNQLVIIEKLHVIMEAVADRVEMHRNIGEQRNNWNRLLLNSINAITLTAATMTGFAGAVTGGGSSEALKVSSTILYAAATGMLIIMNKIQPSQLAEEQRNSARLFRQLHSQIQTMISIGNPTMNDVNETMEKVLALDRAYPLPLLGTMLEKFPASVEPAVWWPRQPRQRQRSFSKFGNNGWNGKMENEMRQVVGVLKRNDKEDYLRMAEKALKLNRVLAISGPLLTGLATLGSAFVGHGLWAVIVGVVGGALASVVNAIEHGGQVGMVVEMYRSSAGFFKLMEETIESNLIEKDVERRENGDLLELQLALQLGRSLTELRDLATSSSMETTQEFASKLF</sequence>
<name>A0A7J7C402_TRIWF</name>
<keyword evidence="1" id="KW-1133">Transmembrane helix</keyword>
<organism evidence="2 3">
    <name type="scientific">Tripterygium wilfordii</name>
    <name type="common">Thunder God vine</name>
    <dbReference type="NCBI Taxonomy" id="458696"/>
    <lineage>
        <taxon>Eukaryota</taxon>
        <taxon>Viridiplantae</taxon>
        <taxon>Streptophyta</taxon>
        <taxon>Embryophyta</taxon>
        <taxon>Tracheophyta</taxon>
        <taxon>Spermatophyta</taxon>
        <taxon>Magnoliopsida</taxon>
        <taxon>eudicotyledons</taxon>
        <taxon>Gunneridae</taxon>
        <taxon>Pentapetalae</taxon>
        <taxon>rosids</taxon>
        <taxon>fabids</taxon>
        <taxon>Celastrales</taxon>
        <taxon>Celastraceae</taxon>
        <taxon>Tripterygium</taxon>
    </lineage>
</organism>
<feature type="transmembrane region" description="Helical" evidence="1">
    <location>
        <begin position="137"/>
        <end position="156"/>
    </location>
</feature>
<dbReference type="Proteomes" id="UP000593562">
    <property type="component" value="Unassembled WGS sequence"/>
</dbReference>
<evidence type="ECO:0000256" key="1">
    <source>
        <dbReference type="SAM" id="Phobius"/>
    </source>
</evidence>
<feature type="transmembrane region" description="Helical" evidence="1">
    <location>
        <begin position="104"/>
        <end position="125"/>
    </location>
</feature>
<keyword evidence="1" id="KW-0812">Transmembrane</keyword>
<reference evidence="2 3" key="1">
    <citation type="journal article" date="2020" name="Nat. Commun.">
        <title>Genome of Tripterygium wilfordii and identification of cytochrome P450 involved in triptolide biosynthesis.</title>
        <authorList>
            <person name="Tu L."/>
            <person name="Su P."/>
            <person name="Zhang Z."/>
            <person name="Gao L."/>
            <person name="Wang J."/>
            <person name="Hu T."/>
            <person name="Zhou J."/>
            <person name="Zhang Y."/>
            <person name="Zhao Y."/>
            <person name="Liu Y."/>
            <person name="Song Y."/>
            <person name="Tong Y."/>
            <person name="Lu Y."/>
            <person name="Yang J."/>
            <person name="Xu C."/>
            <person name="Jia M."/>
            <person name="Peters R.J."/>
            <person name="Huang L."/>
            <person name="Gao W."/>
        </authorList>
    </citation>
    <scope>NUCLEOTIDE SEQUENCE [LARGE SCALE GENOMIC DNA]</scope>
    <source>
        <strain evidence="3">cv. XIE 37</strain>
        <tissue evidence="2">Leaf</tissue>
    </source>
</reference>
<dbReference type="PANTHER" id="PTHR33358:SF12">
    <property type="entry name" value="F-BOX PROTEIN WITH A DOMAIN PROTEIN"/>
    <property type="match status" value="1"/>
</dbReference>
<accession>A0A7J7C402</accession>
<dbReference type="EMBL" id="JAAARO010000021">
    <property type="protein sequence ID" value="KAF5728577.1"/>
    <property type="molecule type" value="Genomic_DNA"/>
</dbReference>
<keyword evidence="1" id="KW-0472">Membrane</keyword>
<dbReference type="AlphaFoldDB" id="A0A7J7C402"/>
<gene>
    <name evidence="2" type="ORF">HS088_TW21G00725</name>
</gene>
<feature type="transmembrane region" description="Helical" evidence="1">
    <location>
        <begin position="281"/>
        <end position="301"/>
    </location>
</feature>
<keyword evidence="3" id="KW-1185">Reference proteome</keyword>
<evidence type="ECO:0000313" key="2">
    <source>
        <dbReference type="EMBL" id="KAF5728577.1"/>
    </source>
</evidence>
<protein>
    <submittedName>
        <fullName evidence="2">F-box protein</fullName>
    </submittedName>
</protein>
<feature type="transmembrane region" description="Helical" evidence="1">
    <location>
        <begin position="307"/>
        <end position="326"/>
    </location>
</feature>
<dbReference type="PANTHER" id="PTHR33358">
    <property type="entry name" value="F-BOX PROTEIN WITH A DOMAIN PROTEIN"/>
    <property type="match status" value="1"/>
</dbReference>